<evidence type="ECO:0000256" key="2">
    <source>
        <dbReference type="ARBA" id="ARBA00023015"/>
    </source>
</evidence>
<evidence type="ECO:0000256" key="3">
    <source>
        <dbReference type="ARBA" id="ARBA00023125"/>
    </source>
</evidence>
<comment type="similarity">
    <text evidence="1">Belongs to the LysR transcriptional regulatory family.</text>
</comment>
<feature type="domain" description="HTH lysR-type" evidence="5">
    <location>
        <begin position="1"/>
        <end position="59"/>
    </location>
</feature>
<dbReference type="PANTHER" id="PTHR30537:SF5">
    <property type="entry name" value="HTH-TYPE TRANSCRIPTIONAL ACTIVATOR TTDR-RELATED"/>
    <property type="match status" value="1"/>
</dbReference>
<dbReference type="InterPro" id="IPR000847">
    <property type="entry name" value="LysR_HTH_N"/>
</dbReference>
<sequence length="304" mass="33386">MDRLDRLTLFLAIADAGSLVAAARRTGRSPPVVTRVLGELEAELGVRLAERTTRRLALTDAGMRLAEHARRLTADFDGAMHEVAGEGAAPRGRLRISAPLTFGRLHVMPIVTAFLESNPHVTAELSLDDRPVDLIEEGIDVALRIAHLDSGTLVARRVGAVRRIVVASPRYLKQRGRPAAPDELAAHDIVLFVNQANGPDWRFQALDGSEREVRVSARFQVNRAEAAIDAARDGRGIAHVLSYQVADDMARGRLVRLLRPFERPPIPVHIVFPTARLMAPRVRAFLDFAVPRLSCLKVLRSEGT</sequence>
<gene>
    <name evidence="6" type="ORF">FHP25_04440</name>
</gene>
<dbReference type="InterPro" id="IPR036388">
    <property type="entry name" value="WH-like_DNA-bd_sf"/>
</dbReference>
<dbReference type="InterPro" id="IPR036390">
    <property type="entry name" value="WH_DNA-bd_sf"/>
</dbReference>
<dbReference type="GO" id="GO:0043565">
    <property type="term" value="F:sequence-specific DNA binding"/>
    <property type="evidence" value="ECO:0007669"/>
    <property type="project" value="TreeGrafter"/>
</dbReference>
<dbReference type="PANTHER" id="PTHR30537">
    <property type="entry name" value="HTH-TYPE TRANSCRIPTIONAL REGULATOR"/>
    <property type="match status" value="1"/>
</dbReference>
<protein>
    <submittedName>
        <fullName evidence="6">LysR family transcriptional regulator</fullName>
    </submittedName>
</protein>
<evidence type="ECO:0000313" key="7">
    <source>
        <dbReference type="Proteomes" id="UP000321638"/>
    </source>
</evidence>
<evidence type="ECO:0000256" key="1">
    <source>
        <dbReference type="ARBA" id="ARBA00009437"/>
    </source>
</evidence>
<proteinExistence type="inferred from homology"/>
<evidence type="ECO:0000313" key="6">
    <source>
        <dbReference type="EMBL" id="TXL80288.1"/>
    </source>
</evidence>
<dbReference type="AlphaFoldDB" id="A0A5C8PTW8"/>
<comment type="caution">
    <text evidence="6">The sequence shown here is derived from an EMBL/GenBank/DDBJ whole genome shotgun (WGS) entry which is preliminary data.</text>
</comment>
<dbReference type="OrthoDB" id="9812435at2"/>
<dbReference type="GO" id="GO:0006351">
    <property type="term" value="P:DNA-templated transcription"/>
    <property type="evidence" value="ECO:0007669"/>
    <property type="project" value="TreeGrafter"/>
</dbReference>
<evidence type="ECO:0000256" key="4">
    <source>
        <dbReference type="ARBA" id="ARBA00023163"/>
    </source>
</evidence>
<dbReference type="Pfam" id="PF03466">
    <property type="entry name" value="LysR_substrate"/>
    <property type="match status" value="1"/>
</dbReference>
<dbReference type="Pfam" id="PF00126">
    <property type="entry name" value="HTH_1"/>
    <property type="match status" value="1"/>
</dbReference>
<accession>A0A5C8PTW8</accession>
<dbReference type="SUPFAM" id="SSF46785">
    <property type="entry name" value="Winged helix' DNA-binding domain"/>
    <property type="match status" value="1"/>
</dbReference>
<dbReference type="GO" id="GO:0003700">
    <property type="term" value="F:DNA-binding transcription factor activity"/>
    <property type="evidence" value="ECO:0007669"/>
    <property type="project" value="InterPro"/>
</dbReference>
<keyword evidence="4" id="KW-0804">Transcription</keyword>
<dbReference type="FunFam" id="1.10.10.10:FF:000001">
    <property type="entry name" value="LysR family transcriptional regulator"/>
    <property type="match status" value="1"/>
</dbReference>
<dbReference type="SUPFAM" id="SSF53850">
    <property type="entry name" value="Periplasmic binding protein-like II"/>
    <property type="match status" value="1"/>
</dbReference>
<reference evidence="6 7" key="1">
    <citation type="submission" date="2019-06" db="EMBL/GenBank/DDBJ databases">
        <title>New taxonomy in bacterial strain CC-CFT640, isolated from vineyard.</title>
        <authorList>
            <person name="Lin S.-Y."/>
            <person name="Tsai C.-F."/>
            <person name="Young C.-C."/>
        </authorList>
    </citation>
    <scope>NUCLEOTIDE SEQUENCE [LARGE SCALE GENOMIC DNA]</scope>
    <source>
        <strain evidence="6 7">CC-CFT640</strain>
    </source>
</reference>
<dbReference type="CDD" id="cd08471">
    <property type="entry name" value="PBP2_CrgA_like_2"/>
    <property type="match status" value="1"/>
</dbReference>
<dbReference type="InterPro" id="IPR058163">
    <property type="entry name" value="LysR-type_TF_proteobact-type"/>
</dbReference>
<keyword evidence="7" id="KW-1185">Reference proteome</keyword>
<dbReference type="Gene3D" id="1.10.10.10">
    <property type="entry name" value="Winged helix-like DNA-binding domain superfamily/Winged helix DNA-binding domain"/>
    <property type="match status" value="1"/>
</dbReference>
<dbReference type="EMBL" id="VDUZ01000004">
    <property type="protein sequence ID" value="TXL80288.1"/>
    <property type="molecule type" value="Genomic_DNA"/>
</dbReference>
<dbReference type="Gene3D" id="3.40.190.290">
    <property type="match status" value="1"/>
</dbReference>
<name>A0A5C8PTW8_9HYPH</name>
<keyword evidence="2" id="KW-0805">Transcription regulation</keyword>
<dbReference type="InterPro" id="IPR005119">
    <property type="entry name" value="LysR_subst-bd"/>
</dbReference>
<keyword evidence="3" id="KW-0238">DNA-binding</keyword>
<evidence type="ECO:0000259" key="5">
    <source>
        <dbReference type="PROSITE" id="PS50931"/>
    </source>
</evidence>
<dbReference type="RefSeq" id="WP_147845703.1">
    <property type="nucleotide sequence ID" value="NZ_VDUZ01000004.1"/>
</dbReference>
<dbReference type="Proteomes" id="UP000321638">
    <property type="component" value="Unassembled WGS sequence"/>
</dbReference>
<organism evidence="6 7">
    <name type="scientific">Vineibacter terrae</name>
    <dbReference type="NCBI Taxonomy" id="2586908"/>
    <lineage>
        <taxon>Bacteria</taxon>
        <taxon>Pseudomonadati</taxon>
        <taxon>Pseudomonadota</taxon>
        <taxon>Alphaproteobacteria</taxon>
        <taxon>Hyphomicrobiales</taxon>
        <taxon>Vineibacter</taxon>
    </lineage>
</organism>
<dbReference type="PROSITE" id="PS50931">
    <property type="entry name" value="HTH_LYSR"/>
    <property type="match status" value="1"/>
</dbReference>